<reference evidence="1 2" key="1">
    <citation type="submission" date="2016-10" db="EMBL/GenBank/DDBJ databases">
        <authorList>
            <person name="de Groot N.N."/>
        </authorList>
    </citation>
    <scope>NUCLEOTIDE SEQUENCE [LARGE SCALE GENOMIC DNA]</scope>
    <source>
        <strain evidence="1 2">DSM 21001</strain>
    </source>
</reference>
<dbReference type="EMBL" id="FOZL01000001">
    <property type="protein sequence ID" value="SFS13754.1"/>
    <property type="molecule type" value="Genomic_DNA"/>
</dbReference>
<dbReference type="Proteomes" id="UP000199024">
    <property type="component" value="Unassembled WGS sequence"/>
</dbReference>
<protein>
    <recommendedName>
        <fullName evidence="3">HTH cro/C1-type domain-containing protein</fullName>
    </recommendedName>
</protein>
<dbReference type="RefSeq" id="WP_089839332.1">
    <property type="nucleotide sequence ID" value="NZ_FOZL01000001.1"/>
</dbReference>
<proteinExistence type="predicted"/>
<dbReference type="AlphaFoldDB" id="A0A1I6MDH6"/>
<name>A0A1I6MDH6_9BACT</name>
<keyword evidence="2" id="KW-1185">Reference proteome</keyword>
<accession>A0A1I6MDH6</accession>
<dbReference type="STRING" id="474950.SAMN05421771_2386"/>
<evidence type="ECO:0000313" key="2">
    <source>
        <dbReference type="Proteomes" id="UP000199024"/>
    </source>
</evidence>
<evidence type="ECO:0008006" key="3">
    <source>
        <dbReference type="Google" id="ProtNLM"/>
    </source>
</evidence>
<gene>
    <name evidence="1" type="ORF">SAMN05421771_2386</name>
</gene>
<evidence type="ECO:0000313" key="1">
    <source>
        <dbReference type="EMBL" id="SFS13754.1"/>
    </source>
</evidence>
<organism evidence="1 2">
    <name type="scientific">Granulicella pectinivorans</name>
    <dbReference type="NCBI Taxonomy" id="474950"/>
    <lineage>
        <taxon>Bacteria</taxon>
        <taxon>Pseudomonadati</taxon>
        <taxon>Acidobacteriota</taxon>
        <taxon>Terriglobia</taxon>
        <taxon>Terriglobales</taxon>
        <taxon>Acidobacteriaceae</taxon>
        <taxon>Granulicella</taxon>
    </lineage>
</organism>
<sequence>MGHREAAALLTQLQHLFGYSGSAMATRSRELGEAYALNPNFIANIRHKGVIPNLKHLRAISEIFQLTLGSTFALFGFDLDGLVLTELDLNTERTRLIEHTLFGPGKVSVPSHLGADLASGRTAFLSQLIERWHEVPIERIWGSQWRASRCLYGKLGIFDSDAAPEIPPGAYVQIVRPPEGSLYPLSPERIYFVQHPQGYTACHCGIENGTLVLYPRDPTFSNPRRWRLHSEAIVLGVVTAFAATLPTEGYRRSVPKKMPRRPPAALAPWDHRSLQGLFHANCQRFGLRRMDIDRCNAKLLSLHGIRVSGKYALSLHRAQRFPHTSSALAMSVIASLRLRDVFRSCGFTMDDRNKYPLSDLLGDRSGLMPLSTPPPIEAPEPQELWAAFLKDWREWPALLRRVSPSPAQRAHEVLRLNQTTHFRGLERLLRAGSILHIDPKSVPVGSLNRDATASDWARRLYVIEVGRASPALLCGYLLAEGRDVILTSHPAARSNESIKFRRAEIQILGQVTGILARVV</sequence>